<gene>
    <name evidence="2" type="ORF">CCR94_17170</name>
</gene>
<dbReference type="InterPro" id="IPR051043">
    <property type="entry name" value="Sulfatase_Mod_Factor_Kinase"/>
</dbReference>
<dbReference type="InterPro" id="IPR042095">
    <property type="entry name" value="SUMF_sf"/>
</dbReference>
<evidence type="ECO:0000259" key="1">
    <source>
        <dbReference type="Pfam" id="PF03781"/>
    </source>
</evidence>
<proteinExistence type="predicted"/>
<dbReference type="Proteomes" id="UP000239089">
    <property type="component" value="Unassembled WGS sequence"/>
</dbReference>
<protein>
    <submittedName>
        <fullName evidence="2">Sulphatase-modifying factor protein</fullName>
    </submittedName>
</protein>
<dbReference type="Pfam" id="PF03781">
    <property type="entry name" value="FGE-sulfatase"/>
    <property type="match status" value="1"/>
</dbReference>
<comment type="caution">
    <text evidence="2">The sequence shown here is derived from an EMBL/GenBank/DDBJ whole genome shotgun (WGS) entry which is preliminary data.</text>
</comment>
<dbReference type="PANTHER" id="PTHR23150">
    <property type="entry name" value="SULFATASE MODIFYING FACTOR 1, 2"/>
    <property type="match status" value="1"/>
</dbReference>
<accession>A0A2S6N213</accession>
<dbReference type="InterPro" id="IPR016187">
    <property type="entry name" value="CTDL_fold"/>
</dbReference>
<dbReference type="Gene3D" id="3.90.1580.10">
    <property type="entry name" value="paralog of FGE (formylglycine-generating enzyme)"/>
    <property type="match status" value="1"/>
</dbReference>
<reference evidence="2 3" key="1">
    <citation type="journal article" date="2018" name="Arch. Microbiol.">
        <title>New insights into the metabolic potential of the phototrophic purple bacterium Rhodopila globiformis DSM 161(T) from its draft genome sequence and evidence for a vanadium-dependent nitrogenase.</title>
        <authorList>
            <person name="Imhoff J.F."/>
            <person name="Rahn T."/>
            <person name="Kunzel S."/>
            <person name="Neulinger S.C."/>
        </authorList>
    </citation>
    <scope>NUCLEOTIDE SEQUENCE [LARGE SCALE GENOMIC DNA]</scope>
    <source>
        <strain evidence="2 3">DSM 16996</strain>
    </source>
</reference>
<evidence type="ECO:0000313" key="3">
    <source>
        <dbReference type="Proteomes" id="UP000239089"/>
    </source>
</evidence>
<evidence type="ECO:0000313" key="2">
    <source>
        <dbReference type="EMBL" id="PPQ28653.1"/>
    </source>
</evidence>
<name>A0A2S6N213_9HYPH</name>
<dbReference type="OrthoDB" id="9768004at2"/>
<keyword evidence="3" id="KW-1185">Reference proteome</keyword>
<sequence length="300" mass="33305">MSAAIPNLADEYRKLLQGVPPDWASEWGQDGYGVFLGFSVGGASQILRWIPPGTFMMGSPDDEQGRWSAEGPQHEVTIAEGFWLFETPCTQALWTSVMGNNPSKYPTPDRPVDSVAWNDAQAFIGRINEMLPGLGLSLPSEARWEYACRAGNPRSTYIGDVEILGENNAPGLDAIAWYGGNSGKDFDLAEGYDSSNWKEKQYDHKLAGTRRVKQKKASAFGLYDMLGNVWEWCADAWRDDHQGAPSDGAARESDEKSARRVLRGGSWDFSARFVRSAYRLRGDPEDRSDFVGFRCARVQA</sequence>
<dbReference type="EMBL" id="NHSJ01000105">
    <property type="protein sequence ID" value="PPQ28653.1"/>
    <property type="molecule type" value="Genomic_DNA"/>
</dbReference>
<feature type="domain" description="Sulfatase-modifying factor enzyme-like" evidence="1">
    <location>
        <begin position="49"/>
        <end position="297"/>
    </location>
</feature>
<dbReference type="PANTHER" id="PTHR23150:SF35">
    <property type="entry name" value="BLL6746 PROTEIN"/>
    <property type="match status" value="1"/>
</dbReference>
<dbReference type="AlphaFoldDB" id="A0A2S6N213"/>
<dbReference type="SUPFAM" id="SSF56436">
    <property type="entry name" value="C-type lectin-like"/>
    <property type="match status" value="1"/>
</dbReference>
<dbReference type="InterPro" id="IPR005532">
    <property type="entry name" value="SUMF_dom"/>
</dbReference>
<dbReference type="GO" id="GO:0120147">
    <property type="term" value="F:formylglycine-generating oxidase activity"/>
    <property type="evidence" value="ECO:0007669"/>
    <property type="project" value="TreeGrafter"/>
</dbReference>
<organism evidence="2 3">
    <name type="scientific">Rhodoblastus sphagnicola</name>
    <dbReference type="NCBI Taxonomy" id="333368"/>
    <lineage>
        <taxon>Bacteria</taxon>
        <taxon>Pseudomonadati</taxon>
        <taxon>Pseudomonadota</taxon>
        <taxon>Alphaproteobacteria</taxon>
        <taxon>Hyphomicrobiales</taxon>
        <taxon>Rhodoblastaceae</taxon>
        <taxon>Rhodoblastus</taxon>
    </lineage>
</organism>
<dbReference type="RefSeq" id="WP_104509090.1">
    <property type="nucleotide sequence ID" value="NZ_JACIGC010000016.1"/>
</dbReference>